<accession>A0AAN7UAX1</accession>
<feature type="region of interest" description="Disordered" evidence="1">
    <location>
        <begin position="39"/>
        <end position="88"/>
    </location>
</feature>
<comment type="caution">
    <text evidence="2">The sequence shown here is derived from an EMBL/GenBank/DDBJ whole genome shotgun (WGS) entry which is preliminary data.</text>
</comment>
<dbReference type="Proteomes" id="UP001305414">
    <property type="component" value="Unassembled WGS sequence"/>
</dbReference>
<name>A0AAN7UAX1_9PEZI</name>
<reference evidence="2 3" key="1">
    <citation type="submission" date="2023-10" db="EMBL/GenBank/DDBJ databases">
        <title>Draft genome sequence of Xylaria bambusicola isolate GMP-LS, the root and basal stem rot pathogen of sugarcane in Indonesia.</title>
        <authorList>
            <person name="Selvaraj P."/>
            <person name="Muralishankar V."/>
            <person name="Muruganantham S."/>
            <person name="Sp S."/>
            <person name="Haryani S."/>
            <person name="Lau K.J.X."/>
            <person name="Naqvi N.I."/>
        </authorList>
    </citation>
    <scope>NUCLEOTIDE SEQUENCE [LARGE SCALE GENOMIC DNA]</scope>
    <source>
        <strain evidence="2">GMP-LS</strain>
    </source>
</reference>
<evidence type="ECO:0000313" key="2">
    <source>
        <dbReference type="EMBL" id="KAK5625329.1"/>
    </source>
</evidence>
<proteinExistence type="predicted"/>
<evidence type="ECO:0000313" key="3">
    <source>
        <dbReference type="Proteomes" id="UP001305414"/>
    </source>
</evidence>
<evidence type="ECO:0000256" key="1">
    <source>
        <dbReference type="SAM" id="MobiDB-lite"/>
    </source>
</evidence>
<protein>
    <submittedName>
        <fullName evidence="2">Uncharacterized protein</fullName>
    </submittedName>
</protein>
<keyword evidence="3" id="KW-1185">Reference proteome</keyword>
<sequence>MASVAKVSSVKCTVFVPNSHQRDPQSNLHFLCQLPTQVDTYGKSPSHDTPLNEALSPESGRPRSPNSDEGSKRASESSDNDSSADSSICQLGDCEGQADVCEAIGSDLWNGADDYGDDSELSKKARKFFTTINWQAFASIATSHRGGIHCPAFLNHFMGIHGQESNGQYRLINRDFGVHNIPVDGDFNIVGIIDFDGVFAAPPEAAAQYPRLSCMGVEPPGIVETDPYILKIIEQTKPQLAKYK</sequence>
<gene>
    <name evidence="2" type="ORF">RRF57_001045</name>
</gene>
<organism evidence="2 3">
    <name type="scientific">Xylaria bambusicola</name>
    <dbReference type="NCBI Taxonomy" id="326684"/>
    <lineage>
        <taxon>Eukaryota</taxon>
        <taxon>Fungi</taxon>
        <taxon>Dikarya</taxon>
        <taxon>Ascomycota</taxon>
        <taxon>Pezizomycotina</taxon>
        <taxon>Sordariomycetes</taxon>
        <taxon>Xylariomycetidae</taxon>
        <taxon>Xylariales</taxon>
        <taxon>Xylariaceae</taxon>
        <taxon>Xylaria</taxon>
    </lineage>
</organism>
<dbReference type="AlphaFoldDB" id="A0AAN7UAX1"/>
<dbReference type="EMBL" id="JAWHQM010000002">
    <property type="protein sequence ID" value="KAK5625329.1"/>
    <property type="molecule type" value="Genomic_DNA"/>
</dbReference>